<dbReference type="EMBL" id="UOFE01000021">
    <property type="protein sequence ID" value="VAW51668.1"/>
    <property type="molecule type" value="Genomic_DNA"/>
</dbReference>
<evidence type="ECO:0008006" key="2">
    <source>
        <dbReference type="Google" id="ProtNLM"/>
    </source>
</evidence>
<accession>A0A3B0W701</accession>
<reference evidence="1" key="1">
    <citation type="submission" date="2018-06" db="EMBL/GenBank/DDBJ databases">
        <authorList>
            <person name="Zhirakovskaya E."/>
        </authorList>
    </citation>
    <scope>NUCLEOTIDE SEQUENCE</scope>
</reference>
<gene>
    <name evidence="1" type="ORF">MNBD_GAMMA05-1508</name>
</gene>
<dbReference type="AlphaFoldDB" id="A0A3B0W701"/>
<protein>
    <recommendedName>
        <fullName evidence="2">Type I-MYXAN CRISPR-associated protein Cas6/Cmx6</fullName>
    </recommendedName>
</protein>
<dbReference type="Pfam" id="PF09559">
    <property type="entry name" value="Cas6"/>
    <property type="match status" value="1"/>
</dbReference>
<sequence length="233" mass="26087">MYWQEDNKKNDIDTSDKVVDLHFKIDCKQIPTSHAWELKQALYQALPWIKDEPEVGIHQIHGATSGNGWERPPDGELIHLSKRTRMHLRVPTSRIKNANDLVGKTLDVNGYPVVVGKVITKKIDPFSTIFSRYIVVLPGMSEDEFLTWVVDELTARDIQARKLLCGIGHQIEANGETIETRSLMIADLDKATSVALQEVGIGPHRHMGCGIFISHKGIKAVGETEDKSHFTGS</sequence>
<evidence type="ECO:0000313" key="1">
    <source>
        <dbReference type="EMBL" id="VAW51668.1"/>
    </source>
</evidence>
<dbReference type="InterPro" id="IPR014174">
    <property type="entry name" value="CRISPR-assoc_prot_Cas6/Cmx6"/>
</dbReference>
<proteinExistence type="predicted"/>
<organism evidence="1">
    <name type="scientific">hydrothermal vent metagenome</name>
    <dbReference type="NCBI Taxonomy" id="652676"/>
    <lineage>
        <taxon>unclassified sequences</taxon>
        <taxon>metagenomes</taxon>
        <taxon>ecological metagenomes</taxon>
    </lineage>
</organism>
<dbReference type="NCBIfam" id="TIGR02807">
    <property type="entry name" value="cas6_cmx6"/>
    <property type="match status" value="1"/>
</dbReference>
<name>A0A3B0W701_9ZZZZ</name>